<protein>
    <submittedName>
        <fullName evidence="5">Oxidoreductase</fullName>
    </submittedName>
</protein>
<dbReference type="PRINTS" id="PR00081">
    <property type="entry name" value="GDHRDH"/>
</dbReference>
<keyword evidence="2" id="KW-0560">Oxidoreductase</keyword>
<dbReference type="RefSeq" id="WP_104363927.1">
    <property type="nucleotide sequence ID" value="NZ_PSZD01000015.1"/>
</dbReference>
<dbReference type="EMBL" id="PSZD01000015">
    <property type="protein sequence ID" value="PPJ25585.1"/>
    <property type="molecule type" value="Genomic_DNA"/>
</dbReference>
<name>A0A2S6A253_9NOCA</name>
<dbReference type="InterPro" id="IPR020904">
    <property type="entry name" value="Sc_DH/Rdtase_CS"/>
</dbReference>
<dbReference type="Gene3D" id="3.40.50.720">
    <property type="entry name" value="NAD(P)-binding Rossmann-like Domain"/>
    <property type="match status" value="1"/>
</dbReference>
<keyword evidence="3" id="KW-0520">NAD</keyword>
<accession>A0A2S6A253</accession>
<dbReference type="PANTHER" id="PTHR24321:SF8">
    <property type="entry name" value="ESTRADIOL 17-BETA-DEHYDROGENASE 8-RELATED"/>
    <property type="match status" value="1"/>
</dbReference>
<comment type="caution">
    <text evidence="5">The sequence shown here is derived from an EMBL/GenBank/DDBJ whole genome shotgun (WGS) entry which is preliminary data.</text>
</comment>
<dbReference type="FunFam" id="3.40.50.720:FF:000084">
    <property type="entry name" value="Short-chain dehydrogenase reductase"/>
    <property type="match status" value="1"/>
</dbReference>
<sequence>MTTNAFSTLDLTGKTFIVTGAASGIGRASAVLLAARGASVAVADVNQVGGKETVDQIASAGGTSTFIRTDVASETEVRDLVEQTVQVFGRLDGAFNNAGIGPQSELHKTTADEWNTAVGVNLTGMFYCLKHEIAYLLEHGGGSIVNTSSLAGYKAVPGMPAYVSSKHGVVGLTRAASLEYAARGIRVNAILPGTIRTPMLDSVLHDPALAQALADGQPIGRIGAPEDIAEQAAWLLSDASKFSTGTLFFVDGGSNGV</sequence>
<feature type="domain" description="Ketoreductase" evidence="4">
    <location>
        <begin position="14"/>
        <end position="188"/>
    </location>
</feature>
<dbReference type="InterPro" id="IPR002347">
    <property type="entry name" value="SDR_fam"/>
</dbReference>
<dbReference type="PROSITE" id="PS00061">
    <property type="entry name" value="ADH_SHORT"/>
    <property type="match status" value="1"/>
</dbReference>
<evidence type="ECO:0000256" key="3">
    <source>
        <dbReference type="ARBA" id="ARBA00023027"/>
    </source>
</evidence>
<dbReference type="CDD" id="cd05233">
    <property type="entry name" value="SDR_c"/>
    <property type="match status" value="1"/>
</dbReference>
<organism evidence="5 6">
    <name type="scientific">Nocardia nova</name>
    <dbReference type="NCBI Taxonomy" id="37330"/>
    <lineage>
        <taxon>Bacteria</taxon>
        <taxon>Bacillati</taxon>
        <taxon>Actinomycetota</taxon>
        <taxon>Actinomycetes</taxon>
        <taxon>Mycobacteriales</taxon>
        <taxon>Nocardiaceae</taxon>
        <taxon>Nocardia</taxon>
    </lineage>
</organism>
<dbReference type="SMART" id="SM00822">
    <property type="entry name" value="PKS_KR"/>
    <property type="match status" value="1"/>
</dbReference>
<evidence type="ECO:0000313" key="6">
    <source>
        <dbReference type="Proteomes" id="UP000238356"/>
    </source>
</evidence>
<dbReference type="Proteomes" id="UP000238356">
    <property type="component" value="Unassembled WGS sequence"/>
</dbReference>
<dbReference type="InterPro" id="IPR057326">
    <property type="entry name" value="KR_dom"/>
</dbReference>
<evidence type="ECO:0000313" key="5">
    <source>
        <dbReference type="EMBL" id="PPJ25585.1"/>
    </source>
</evidence>
<dbReference type="InterPro" id="IPR036291">
    <property type="entry name" value="NAD(P)-bd_dom_sf"/>
</dbReference>
<gene>
    <name evidence="5" type="ORF">C5F51_22400</name>
</gene>
<dbReference type="SUPFAM" id="SSF51735">
    <property type="entry name" value="NAD(P)-binding Rossmann-fold domains"/>
    <property type="match status" value="1"/>
</dbReference>
<evidence type="ECO:0000259" key="4">
    <source>
        <dbReference type="SMART" id="SM00822"/>
    </source>
</evidence>
<dbReference type="NCBIfam" id="NF005559">
    <property type="entry name" value="PRK07231.1"/>
    <property type="match status" value="1"/>
</dbReference>
<comment type="similarity">
    <text evidence="1">Belongs to the short-chain dehydrogenases/reductases (SDR) family.</text>
</comment>
<dbReference type="PANTHER" id="PTHR24321">
    <property type="entry name" value="DEHYDROGENASES, SHORT CHAIN"/>
    <property type="match status" value="1"/>
</dbReference>
<proteinExistence type="inferred from homology"/>
<evidence type="ECO:0000256" key="1">
    <source>
        <dbReference type="ARBA" id="ARBA00006484"/>
    </source>
</evidence>
<keyword evidence="6" id="KW-1185">Reference proteome</keyword>
<dbReference type="PRINTS" id="PR00080">
    <property type="entry name" value="SDRFAMILY"/>
</dbReference>
<evidence type="ECO:0000256" key="2">
    <source>
        <dbReference type="ARBA" id="ARBA00023002"/>
    </source>
</evidence>
<dbReference type="Pfam" id="PF13561">
    <property type="entry name" value="adh_short_C2"/>
    <property type="match status" value="1"/>
</dbReference>
<dbReference type="AlphaFoldDB" id="A0A2S6A253"/>
<dbReference type="GO" id="GO:0016491">
    <property type="term" value="F:oxidoreductase activity"/>
    <property type="evidence" value="ECO:0007669"/>
    <property type="project" value="UniProtKB-KW"/>
</dbReference>
<reference evidence="5 6" key="1">
    <citation type="submission" date="2018-02" db="EMBL/GenBank/DDBJ databases">
        <title>8 Nocardia nova and 1 Nocardia cyriacigeorgica strain used for evolution to TMP-SMX.</title>
        <authorList>
            <person name="Mehta H."/>
            <person name="Weng J."/>
            <person name="Shamoo Y."/>
        </authorList>
    </citation>
    <scope>NUCLEOTIDE SEQUENCE [LARGE SCALE GENOMIC DNA]</scope>
    <source>
        <strain evidence="5 6">BAA2227</strain>
    </source>
</reference>